<evidence type="ECO:0000313" key="2">
    <source>
        <dbReference type="EMBL" id="KAF6737251.1"/>
    </source>
</evidence>
<name>A0A834FN42_ORYME</name>
<proteinExistence type="predicted"/>
<dbReference type="EMBL" id="WKFB01000067">
    <property type="protein sequence ID" value="KAF6737251.1"/>
    <property type="molecule type" value="Genomic_DNA"/>
</dbReference>
<sequence>MTNSTGEAVRDQLSENTWCGGGASRRERRHRGSVRSVSSRFGSTRVLNGRIWFSVGPPGGGGGGERHGGARACEEGARAKRFPFKAERDRGGEEELKKKERVGEGGREEPL</sequence>
<evidence type="ECO:0000313" key="3">
    <source>
        <dbReference type="Proteomes" id="UP000646548"/>
    </source>
</evidence>
<accession>A0A834FN42</accession>
<gene>
    <name evidence="2" type="ORF">FQA47_015983</name>
</gene>
<reference evidence="2" key="1">
    <citation type="journal article" name="BMC Genomics">
        <title>Long-read sequencing and de novo genome assembly of marine medaka (Oryzias melastigma).</title>
        <authorList>
            <person name="Liang P."/>
            <person name="Saqib H.S.A."/>
            <person name="Ni X."/>
            <person name="Shen Y."/>
        </authorList>
    </citation>
    <scope>NUCLEOTIDE SEQUENCE</scope>
    <source>
        <strain evidence="2">Bigg-433</strain>
    </source>
</reference>
<feature type="region of interest" description="Disordered" evidence="1">
    <location>
        <begin position="55"/>
        <end position="111"/>
    </location>
</feature>
<dbReference type="AlphaFoldDB" id="A0A834FN42"/>
<evidence type="ECO:0000256" key="1">
    <source>
        <dbReference type="SAM" id="MobiDB-lite"/>
    </source>
</evidence>
<feature type="compositionally biased region" description="Basic and acidic residues" evidence="1">
    <location>
        <begin position="64"/>
        <end position="111"/>
    </location>
</feature>
<protein>
    <submittedName>
        <fullName evidence="2">Uncharacterized protein</fullName>
    </submittedName>
</protein>
<comment type="caution">
    <text evidence="2">The sequence shown here is derived from an EMBL/GenBank/DDBJ whole genome shotgun (WGS) entry which is preliminary data.</text>
</comment>
<organism evidence="2 3">
    <name type="scientific">Oryzias melastigma</name>
    <name type="common">Marine medaka</name>
    <dbReference type="NCBI Taxonomy" id="30732"/>
    <lineage>
        <taxon>Eukaryota</taxon>
        <taxon>Metazoa</taxon>
        <taxon>Chordata</taxon>
        <taxon>Craniata</taxon>
        <taxon>Vertebrata</taxon>
        <taxon>Euteleostomi</taxon>
        <taxon>Actinopterygii</taxon>
        <taxon>Neopterygii</taxon>
        <taxon>Teleostei</taxon>
        <taxon>Neoteleostei</taxon>
        <taxon>Acanthomorphata</taxon>
        <taxon>Ovalentaria</taxon>
        <taxon>Atherinomorphae</taxon>
        <taxon>Beloniformes</taxon>
        <taxon>Adrianichthyidae</taxon>
        <taxon>Oryziinae</taxon>
        <taxon>Oryzias</taxon>
    </lineage>
</organism>
<dbReference type="Proteomes" id="UP000646548">
    <property type="component" value="Unassembled WGS sequence"/>
</dbReference>
<feature type="region of interest" description="Disordered" evidence="1">
    <location>
        <begin position="1"/>
        <end position="40"/>
    </location>
</feature>